<proteinExistence type="predicted"/>
<comment type="caution">
    <text evidence="2">The sequence shown here is derived from an EMBL/GenBank/DDBJ whole genome shotgun (WGS) entry which is preliminary data.</text>
</comment>
<keyword evidence="2" id="KW-0808">Transferase</keyword>
<feature type="domain" description="Methyltransferase FkbM" evidence="1">
    <location>
        <begin position="61"/>
        <end position="215"/>
    </location>
</feature>
<dbReference type="GO" id="GO:0032259">
    <property type="term" value="P:methylation"/>
    <property type="evidence" value="ECO:0007669"/>
    <property type="project" value="UniProtKB-KW"/>
</dbReference>
<dbReference type="Proteomes" id="UP000277007">
    <property type="component" value="Unassembled WGS sequence"/>
</dbReference>
<dbReference type="EMBL" id="RXMA01000015">
    <property type="protein sequence ID" value="RTR18348.1"/>
    <property type="molecule type" value="Genomic_DNA"/>
</dbReference>
<dbReference type="PANTHER" id="PTHR34203:SF15">
    <property type="entry name" value="SLL1173 PROTEIN"/>
    <property type="match status" value="1"/>
</dbReference>
<dbReference type="GO" id="GO:0008168">
    <property type="term" value="F:methyltransferase activity"/>
    <property type="evidence" value="ECO:0007669"/>
    <property type="project" value="UniProtKB-KW"/>
</dbReference>
<accession>A0A431VEN6</accession>
<dbReference type="SUPFAM" id="SSF53335">
    <property type="entry name" value="S-adenosyl-L-methionine-dependent methyltransferases"/>
    <property type="match status" value="1"/>
</dbReference>
<gene>
    <name evidence="2" type="ORF">EJ903_15960</name>
</gene>
<keyword evidence="2" id="KW-0489">Methyltransferase</keyword>
<evidence type="ECO:0000259" key="1">
    <source>
        <dbReference type="Pfam" id="PF05050"/>
    </source>
</evidence>
<dbReference type="InterPro" id="IPR052514">
    <property type="entry name" value="SAM-dependent_MTase"/>
</dbReference>
<dbReference type="InterPro" id="IPR029063">
    <property type="entry name" value="SAM-dependent_MTases_sf"/>
</dbReference>
<evidence type="ECO:0000313" key="3">
    <source>
        <dbReference type="Proteomes" id="UP000277007"/>
    </source>
</evidence>
<name>A0A431VEN6_9PROT</name>
<dbReference type="AlphaFoldDB" id="A0A431VEN6"/>
<dbReference type="RefSeq" id="WP_126617199.1">
    <property type="nucleotide sequence ID" value="NZ_JBHUCY010000021.1"/>
</dbReference>
<dbReference type="OrthoDB" id="5679686at2"/>
<dbReference type="InterPro" id="IPR006342">
    <property type="entry name" value="FkbM_mtfrase"/>
</dbReference>
<organism evidence="2 3">
    <name type="scientific">Azospirillum griseum</name>
    <dbReference type="NCBI Taxonomy" id="2496639"/>
    <lineage>
        <taxon>Bacteria</taxon>
        <taxon>Pseudomonadati</taxon>
        <taxon>Pseudomonadota</taxon>
        <taxon>Alphaproteobacteria</taxon>
        <taxon>Rhodospirillales</taxon>
        <taxon>Azospirillaceae</taxon>
        <taxon>Azospirillum</taxon>
    </lineage>
</organism>
<evidence type="ECO:0000313" key="2">
    <source>
        <dbReference type="EMBL" id="RTR18348.1"/>
    </source>
</evidence>
<dbReference type="PANTHER" id="PTHR34203">
    <property type="entry name" value="METHYLTRANSFERASE, FKBM FAMILY PROTEIN"/>
    <property type="match status" value="1"/>
</dbReference>
<keyword evidence="3" id="KW-1185">Reference proteome</keyword>
<protein>
    <submittedName>
        <fullName evidence="2">FkbM family methyltransferase</fullName>
    </submittedName>
</protein>
<sequence length="293" mass="32235">MTTDLLGERGDNRLIATRHGHMLVNRHDSIVGRSLDYYGEYFEQEVALFRQFLRPGDVVIDVGANIGAHTVPLARMVGPTGRVLAYEPVRLNFQTLCANLALNSLTWVDAVQGGLGARDETLMIADVAMEAEGNYGALALADLPGNRPVPIQRLDAAFTHPKLRFIKIDVEGMEADVLTGARGVLATHRPALYVENDRLDRSRDLLATLHSLDYECYWFLPSFHNPANFFGVTEPLYATGFVDDGTRIHARGMGINLLCIPKSANARLSGLLPVLNLDEHPCQRACTPRFVGG</sequence>
<dbReference type="Pfam" id="PF05050">
    <property type="entry name" value="Methyltransf_21"/>
    <property type="match status" value="1"/>
</dbReference>
<reference evidence="2 3" key="1">
    <citation type="submission" date="2018-12" db="EMBL/GenBank/DDBJ databases">
        <authorList>
            <person name="Yang Y."/>
        </authorList>
    </citation>
    <scope>NUCLEOTIDE SEQUENCE [LARGE SCALE GENOMIC DNA]</scope>
    <source>
        <strain evidence="2 3">L-25-5w-1</strain>
    </source>
</reference>
<dbReference type="NCBIfam" id="TIGR01444">
    <property type="entry name" value="fkbM_fam"/>
    <property type="match status" value="1"/>
</dbReference>
<dbReference type="Gene3D" id="3.40.50.150">
    <property type="entry name" value="Vaccinia Virus protein VP39"/>
    <property type="match status" value="1"/>
</dbReference>